<organism evidence="8 9">
    <name type="scientific">Phaeoacremonium minimum (strain UCR-PA7)</name>
    <name type="common">Esca disease fungus</name>
    <name type="synonym">Togninia minima</name>
    <dbReference type="NCBI Taxonomy" id="1286976"/>
    <lineage>
        <taxon>Eukaryota</taxon>
        <taxon>Fungi</taxon>
        <taxon>Dikarya</taxon>
        <taxon>Ascomycota</taxon>
        <taxon>Pezizomycotina</taxon>
        <taxon>Sordariomycetes</taxon>
        <taxon>Sordariomycetidae</taxon>
        <taxon>Togniniales</taxon>
        <taxon>Togniniaceae</taxon>
        <taxon>Phaeoacremonium</taxon>
    </lineage>
</organism>
<keyword evidence="3" id="KW-0285">Flavoprotein</keyword>
<dbReference type="InterPro" id="IPR000172">
    <property type="entry name" value="GMC_OxRdtase_N"/>
</dbReference>
<dbReference type="eggNOG" id="ENOG502R261">
    <property type="taxonomic scope" value="Eukaryota"/>
</dbReference>
<dbReference type="SUPFAM" id="SSF54373">
    <property type="entry name" value="FAD-linked reductases, C-terminal domain"/>
    <property type="match status" value="1"/>
</dbReference>
<reference evidence="9" key="1">
    <citation type="journal article" date="2013" name="Genome Announc.">
        <title>Draft genome sequence of the ascomycete Phaeoacremonium aleophilum strain UCR-PA7, a causal agent of the esca disease complex in grapevines.</title>
        <authorList>
            <person name="Blanco-Ulate B."/>
            <person name="Rolshausen P."/>
            <person name="Cantu D."/>
        </authorList>
    </citation>
    <scope>NUCLEOTIDE SEQUENCE [LARGE SCALE GENOMIC DNA]</scope>
    <source>
        <strain evidence="9">UCR-PA7</strain>
    </source>
</reference>
<evidence type="ECO:0000313" key="8">
    <source>
        <dbReference type="EMBL" id="EOO00465.1"/>
    </source>
</evidence>
<dbReference type="Pfam" id="PF05199">
    <property type="entry name" value="GMC_oxred_C"/>
    <property type="match status" value="1"/>
</dbReference>
<dbReference type="Gene3D" id="3.50.50.60">
    <property type="entry name" value="FAD/NAD(P)-binding domain"/>
    <property type="match status" value="2"/>
</dbReference>
<dbReference type="Proteomes" id="UP000014074">
    <property type="component" value="Unassembled WGS sequence"/>
</dbReference>
<comment type="cofactor">
    <cofactor evidence="1">
        <name>FAD</name>
        <dbReference type="ChEBI" id="CHEBI:57692"/>
    </cofactor>
</comment>
<dbReference type="InterPro" id="IPR051473">
    <property type="entry name" value="P2Ox-like"/>
</dbReference>
<evidence type="ECO:0000259" key="7">
    <source>
        <dbReference type="Pfam" id="PF05199"/>
    </source>
</evidence>
<keyword evidence="4" id="KW-0274">FAD</keyword>
<comment type="similarity">
    <text evidence="2">Belongs to the GMC oxidoreductase family.</text>
</comment>
<evidence type="ECO:0000256" key="5">
    <source>
        <dbReference type="ARBA" id="ARBA00023002"/>
    </source>
</evidence>
<evidence type="ECO:0000313" key="9">
    <source>
        <dbReference type="Proteomes" id="UP000014074"/>
    </source>
</evidence>
<dbReference type="GeneID" id="19324460"/>
<dbReference type="SUPFAM" id="SSF51905">
    <property type="entry name" value="FAD/NAD(P)-binding domain"/>
    <property type="match status" value="1"/>
</dbReference>
<dbReference type="PANTHER" id="PTHR42784:SF1">
    <property type="entry name" value="PYRANOSE 2-OXIDASE"/>
    <property type="match status" value="1"/>
</dbReference>
<accession>R8BMH3</accession>
<dbReference type="Pfam" id="PF00732">
    <property type="entry name" value="GMC_oxred_N"/>
    <property type="match status" value="1"/>
</dbReference>
<evidence type="ECO:0000259" key="6">
    <source>
        <dbReference type="Pfam" id="PF00732"/>
    </source>
</evidence>
<dbReference type="KEGG" id="tmn:UCRPA7_4049"/>
<dbReference type="InterPro" id="IPR036188">
    <property type="entry name" value="FAD/NAD-bd_sf"/>
</dbReference>
<dbReference type="EMBL" id="KB933086">
    <property type="protein sequence ID" value="EOO00465.1"/>
    <property type="molecule type" value="Genomic_DNA"/>
</dbReference>
<evidence type="ECO:0000256" key="3">
    <source>
        <dbReference type="ARBA" id="ARBA00022630"/>
    </source>
</evidence>
<dbReference type="AlphaFoldDB" id="R8BMH3"/>
<dbReference type="GO" id="GO:0016614">
    <property type="term" value="F:oxidoreductase activity, acting on CH-OH group of donors"/>
    <property type="evidence" value="ECO:0007669"/>
    <property type="project" value="InterPro"/>
</dbReference>
<dbReference type="OrthoDB" id="269227at2759"/>
<proteinExistence type="inferred from homology"/>
<dbReference type="InterPro" id="IPR007867">
    <property type="entry name" value="GMC_OxRtase_C"/>
</dbReference>
<sequence length="477" mass="52783">MGSIVKGELHTLSVPTSNAGLYLEPVSWDPTPAQIGCLQNGQNPEQSPWDNLPSAAATRVVGGMGAHWTCCTPRPHGSEKSDLFTEEEWNKLYDEAETLFNTNDTSFDKSIRQQLVKHVLVDAYKKDNREIKSMPLACQRSEINKDYVEWSCSATILGDLADPNYSGPNFEIQPNTQCMGLLRDVNTNPPEIIGAVVKDLLKGGKRLITAKKYVVCAGAVLTPGIMAASGFTRHDLPALGRYMTEQSMAFCQIVLKRSLVDNVINDPYDLGWREIVEKHHQHHPSDPLPFPFKDTDPQCYFPFSNANPWHTQIHRDAFGYGEVPQTVDQRLVVDFRWFTYAEPKETNSVDFSEKITDEFDMPQPTFHFRPSDDDANRCERMITDMVEVARNLGGFLPGAEPKYLAPGSALHICGTYRAGKSIKDSVVDRTGKVWDCSNLVLGGCGVIPQGLACNPTLTAACFAIVAANQIVAEIGGQ</sequence>
<evidence type="ECO:0000256" key="1">
    <source>
        <dbReference type="ARBA" id="ARBA00001974"/>
    </source>
</evidence>
<keyword evidence="9" id="KW-1185">Reference proteome</keyword>
<dbReference type="RefSeq" id="XP_007914804.1">
    <property type="nucleotide sequence ID" value="XM_007916613.1"/>
</dbReference>
<evidence type="ECO:0000256" key="4">
    <source>
        <dbReference type="ARBA" id="ARBA00022827"/>
    </source>
</evidence>
<dbReference type="PANTHER" id="PTHR42784">
    <property type="entry name" value="PYRANOSE 2-OXIDASE"/>
    <property type="match status" value="1"/>
</dbReference>
<protein>
    <submittedName>
        <fullName evidence="8">Putative pyranose oxidase protein</fullName>
    </submittedName>
</protein>
<dbReference type="HOGENOM" id="CLU_023699_0_0_1"/>
<keyword evidence="5" id="KW-0560">Oxidoreductase</keyword>
<dbReference type="GO" id="GO:0050660">
    <property type="term" value="F:flavin adenine dinucleotide binding"/>
    <property type="evidence" value="ECO:0007669"/>
    <property type="project" value="InterPro"/>
</dbReference>
<feature type="domain" description="Glucose-methanol-choline oxidoreductase C-terminal" evidence="7">
    <location>
        <begin position="343"/>
        <end position="463"/>
    </location>
</feature>
<name>R8BMH3_PHAM7</name>
<evidence type="ECO:0000256" key="2">
    <source>
        <dbReference type="ARBA" id="ARBA00010790"/>
    </source>
</evidence>
<feature type="domain" description="Glucose-methanol-choline oxidoreductase N-terminal" evidence="6">
    <location>
        <begin position="188"/>
        <end position="243"/>
    </location>
</feature>
<gene>
    <name evidence="8" type="ORF">UCRPA7_4049</name>
</gene>